<dbReference type="Pfam" id="PF10609">
    <property type="entry name" value="ParA"/>
    <property type="match status" value="1"/>
</dbReference>
<evidence type="ECO:0000313" key="7">
    <source>
        <dbReference type="Proteomes" id="UP000286095"/>
    </source>
</evidence>
<dbReference type="InterPro" id="IPR033756">
    <property type="entry name" value="YlxH/NBP35"/>
</dbReference>
<feature type="binding site" evidence="3">
    <location>
        <begin position="32"/>
        <end position="39"/>
    </location>
    <ligand>
        <name>ATP</name>
        <dbReference type="ChEBI" id="CHEBI:30616"/>
    </ligand>
</feature>
<dbReference type="AlphaFoldDB" id="A0A424YZ70"/>
<dbReference type="Gene3D" id="3.40.50.300">
    <property type="entry name" value="P-loop containing nucleotide triphosphate hydrolases"/>
    <property type="match status" value="1"/>
</dbReference>
<dbReference type="EMBL" id="CP031611">
    <property type="protein sequence ID" value="AXP09186.1"/>
    <property type="molecule type" value="Genomic_DNA"/>
</dbReference>
<organism evidence="5 7">
    <name type="scientific">Campylobacter hepaticus</name>
    <dbReference type="NCBI Taxonomy" id="1813019"/>
    <lineage>
        <taxon>Bacteria</taxon>
        <taxon>Pseudomonadati</taxon>
        <taxon>Campylobacterota</taxon>
        <taxon>Epsilonproteobacteria</taxon>
        <taxon>Campylobacterales</taxon>
        <taxon>Campylobacteraceae</taxon>
        <taxon>Campylobacter</taxon>
    </lineage>
</organism>
<proteinExistence type="predicted"/>
<gene>
    <name evidence="4" type="ORF">A2J15_005720</name>
    <name evidence="5" type="ORF">DZD40_06260</name>
</gene>
<protein>
    <submittedName>
        <fullName evidence="5">MinD/ParA family protein</fullName>
    </submittedName>
</protein>
<keyword evidence="1 3" id="KW-0547">Nucleotide-binding</keyword>
<evidence type="ECO:0000313" key="6">
    <source>
        <dbReference type="Proteomes" id="UP000093205"/>
    </source>
</evidence>
<dbReference type="RefSeq" id="WP_066778421.1">
    <property type="nucleotide sequence ID" value="NZ_CBCSFE010000006.1"/>
</dbReference>
<dbReference type="InterPro" id="IPR027417">
    <property type="entry name" value="P-loop_NTPase"/>
</dbReference>
<dbReference type="STRING" id="1813019.A2J15_03070"/>
<evidence type="ECO:0000256" key="2">
    <source>
        <dbReference type="ARBA" id="ARBA00022840"/>
    </source>
</evidence>
<dbReference type="InterPro" id="IPR033875">
    <property type="entry name" value="FlhG"/>
</dbReference>
<evidence type="ECO:0000313" key="5">
    <source>
        <dbReference type="EMBL" id="RQD86562.1"/>
    </source>
</evidence>
<dbReference type="OrthoDB" id="9773088at2"/>
<evidence type="ECO:0000313" key="4">
    <source>
        <dbReference type="EMBL" id="AXP09186.1"/>
    </source>
</evidence>
<dbReference type="InterPro" id="IPR025501">
    <property type="entry name" value="MinD_FleN"/>
</dbReference>
<keyword evidence="6" id="KW-1185">Reference proteome</keyword>
<reference evidence="6 7" key="1">
    <citation type="submission" date="2018-08" db="EMBL/GenBank/DDBJ databases">
        <title>Survival mechanisms of Campylobacter hepaticus identified by genomic analysis and comparative transcriptomic analysis of in vivo and in vitro derived bacteria.</title>
        <authorList>
            <person name="Van T.T.H."/>
            <person name="Moore R.J."/>
        </authorList>
    </citation>
    <scope>NUCLEOTIDE SEQUENCE [LARGE SCALE GENOMIC DNA]</scope>
    <source>
        <strain evidence="5 7">54L</strain>
        <strain evidence="4 6">HV10</strain>
    </source>
</reference>
<dbReference type="PANTHER" id="PTHR43384:SF4">
    <property type="entry name" value="CELLULOSE BIOSYNTHESIS PROTEIN BCSQ-RELATED"/>
    <property type="match status" value="1"/>
</dbReference>
<keyword evidence="2 3" id="KW-0067">ATP-binding</keyword>
<dbReference type="CDD" id="cd02038">
    <property type="entry name" value="FlhG-like"/>
    <property type="match status" value="1"/>
</dbReference>
<dbReference type="InterPro" id="IPR050625">
    <property type="entry name" value="ParA/MinD_ATPase"/>
</dbReference>
<dbReference type="PANTHER" id="PTHR43384">
    <property type="entry name" value="SEPTUM SITE-DETERMINING PROTEIN MIND HOMOLOG, CHLOROPLASTIC-RELATED"/>
    <property type="match status" value="1"/>
</dbReference>
<accession>A0A424YZ70</accession>
<dbReference type="GeneID" id="44005020"/>
<dbReference type="GO" id="GO:0016887">
    <property type="term" value="F:ATP hydrolysis activity"/>
    <property type="evidence" value="ECO:0007669"/>
    <property type="project" value="TreeGrafter"/>
</dbReference>
<dbReference type="KEGG" id="chw:A2J15_005720"/>
<dbReference type="GO" id="GO:0051782">
    <property type="term" value="P:negative regulation of cell division"/>
    <property type="evidence" value="ECO:0007669"/>
    <property type="project" value="TreeGrafter"/>
</dbReference>
<dbReference type="PIRSF" id="PIRSF003092">
    <property type="entry name" value="MinD"/>
    <property type="match status" value="1"/>
</dbReference>
<dbReference type="GO" id="GO:0005829">
    <property type="term" value="C:cytosol"/>
    <property type="evidence" value="ECO:0007669"/>
    <property type="project" value="TreeGrafter"/>
</dbReference>
<sequence length="288" mass="31995">MNNQANKLRNLMNENGTKKSQNTHFIAITSGKGGVGKSTISANLANILANNGYKVGLFDADIGLANLDVILNVHIQKNLLHVLRGECSLEDILIEVKPNLWLIPGESGDEILKYNDKNIYERFLNQASILDELDFLIIDTGAGIGGNILNFLEMADEVIVVTVPDPAAITDAYATIKTTSKTKENLLMLFNVVKNKNEALKVFENIKKVADANIKNPLNLELLGHLSASKEVSNSIKKRTLFSDENTNSSDELKDIASKLLYRLERKVLDNISSRSFSSFFRKIIERF</sequence>
<dbReference type="GO" id="GO:0009898">
    <property type="term" value="C:cytoplasmic side of plasma membrane"/>
    <property type="evidence" value="ECO:0007669"/>
    <property type="project" value="TreeGrafter"/>
</dbReference>
<dbReference type="EMBL" id="QURW01000016">
    <property type="protein sequence ID" value="RQD86562.1"/>
    <property type="molecule type" value="Genomic_DNA"/>
</dbReference>
<name>A0A424YZ70_9BACT</name>
<evidence type="ECO:0000256" key="3">
    <source>
        <dbReference type="PIRSR" id="PIRSR003092-1"/>
    </source>
</evidence>
<dbReference type="Proteomes" id="UP000286095">
    <property type="component" value="Unassembled WGS sequence"/>
</dbReference>
<evidence type="ECO:0000256" key="1">
    <source>
        <dbReference type="ARBA" id="ARBA00022741"/>
    </source>
</evidence>
<dbReference type="SUPFAM" id="SSF52540">
    <property type="entry name" value="P-loop containing nucleoside triphosphate hydrolases"/>
    <property type="match status" value="1"/>
</dbReference>
<dbReference type="GO" id="GO:0005524">
    <property type="term" value="F:ATP binding"/>
    <property type="evidence" value="ECO:0007669"/>
    <property type="project" value="UniProtKB-KW"/>
</dbReference>
<dbReference type="Proteomes" id="UP000093205">
    <property type="component" value="Chromosome"/>
</dbReference>